<dbReference type="Proteomes" id="UP000677218">
    <property type="component" value="Unassembled WGS sequence"/>
</dbReference>
<gene>
    <name evidence="2" type="ORF">LCB40_01580</name>
</gene>
<evidence type="ECO:0008006" key="4">
    <source>
        <dbReference type="Google" id="ProtNLM"/>
    </source>
</evidence>
<dbReference type="RefSeq" id="WP_212779985.1">
    <property type="nucleotide sequence ID" value="NZ_BMAY01000001.1"/>
</dbReference>
<comment type="caution">
    <text evidence="2">The sequence shown here is derived from an EMBL/GenBank/DDBJ whole genome shotgun (WGS) entry which is preliminary data.</text>
</comment>
<evidence type="ECO:0000256" key="1">
    <source>
        <dbReference type="SAM" id="MobiDB-lite"/>
    </source>
</evidence>
<keyword evidence="3" id="KW-1185">Reference proteome</keyword>
<dbReference type="EMBL" id="BMAY01000001">
    <property type="protein sequence ID" value="GFZ26278.1"/>
    <property type="molecule type" value="Genomic_DNA"/>
</dbReference>
<feature type="compositionally biased region" description="Basic and acidic residues" evidence="1">
    <location>
        <begin position="300"/>
        <end position="309"/>
    </location>
</feature>
<reference evidence="2" key="1">
    <citation type="submission" date="2020-08" db="EMBL/GenBank/DDBJ databases">
        <title>Taxonomic study for Lactobacillus species isolated from hardwood bark.</title>
        <authorList>
            <person name="Tohno M."/>
            <person name="Tanizawa Y."/>
        </authorList>
    </citation>
    <scope>NUCLEOTIDE SEQUENCE</scope>
    <source>
        <strain evidence="2">B40</strain>
    </source>
</reference>
<dbReference type="InterPro" id="IPR029058">
    <property type="entry name" value="AB_hydrolase_fold"/>
</dbReference>
<feature type="compositionally biased region" description="Polar residues" evidence="1">
    <location>
        <begin position="290"/>
        <end position="299"/>
    </location>
</feature>
<organism evidence="2 3">
    <name type="scientific">Lactobacillus corticis</name>
    <dbReference type="NCBI Taxonomy" id="2201249"/>
    <lineage>
        <taxon>Bacteria</taxon>
        <taxon>Bacillati</taxon>
        <taxon>Bacillota</taxon>
        <taxon>Bacilli</taxon>
        <taxon>Lactobacillales</taxon>
        <taxon>Lactobacillaceae</taxon>
        <taxon>Lactobacillus</taxon>
    </lineage>
</organism>
<feature type="region of interest" description="Disordered" evidence="1">
    <location>
        <begin position="289"/>
        <end position="309"/>
    </location>
</feature>
<dbReference type="Gene3D" id="3.40.50.1820">
    <property type="entry name" value="alpha/beta hydrolase"/>
    <property type="match status" value="1"/>
</dbReference>
<evidence type="ECO:0000313" key="2">
    <source>
        <dbReference type="EMBL" id="GFZ26278.1"/>
    </source>
</evidence>
<dbReference type="AlphaFoldDB" id="A0A916VHG3"/>
<sequence>MDLNEQLTDRQRVQLTQLSYTEMPVGTATQVGVVIRDVHAPDGMRCFVIAHNQEMTLLFKGSYGLKKGSPETWRNEWLKTNLPILEAMLTNQRRIPSQLKTAAILLQDLLRKYRGYNFYLYGHSLGAINAQYALVKVKRLTQLRHAYLYEGPNIWNLLTPEEQRRARKLWQRVDIYEDIYDPVTLGITDSHRMIGRLQYVDSPELASKIDQHMWGGYRFDQQGRLKTKEIDERFLQESQRQRKFLATANELSQLPATFPEKIPHNWEQLINRDLIIQIKRKVLSNHDFGSRQNFTSTSNSEERSRNHRL</sequence>
<dbReference type="SUPFAM" id="SSF53474">
    <property type="entry name" value="alpha/beta-Hydrolases"/>
    <property type="match status" value="1"/>
</dbReference>
<name>A0A916VHG3_9LACO</name>
<protein>
    <recommendedName>
        <fullName evidence="4">DUF2974 domain-containing protein</fullName>
    </recommendedName>
</protein>
<evidence type="ECO:0000313" key="3">
    <source>
        <dbReference type="Proteomes" id="UP000677218"/>
    </source>
</evidence>
<proteinExistence type="predicted"/>
<accession>A0A916VHG3</accession>